<protein>
    <submittedName>
        <fullName evidence="1">Terminase small subunit</fullName>
    </submittedName>
</protein>
<gene>
    <name evidence="1" type="ORF">E5H86_24190</name>
</gene>
<dbReference type="Gene3D" id="1.10.10.10">
    <property type="entry name" value="Winged helix-like DNA-binding domain superfamily/Winged helix DNA-binding domain"/>
    <property type="match status" value="1"/>
</dbReference>
<dbReference type="Pfam" id="PF07471">
    <property type="entry name" value="Phage_Nu1"/>
    <property type="match status" value="1"/>
</dbReference>
<dbReference type="AlphaFoldDB" id="A0A8S7IFX5"/>
<dbReference type="InterPro" id="IPR009061">
    <property type="entry name" value="DNA-bd_dom_put_sf"/>
</dbReference>
<name>A0A8S7IFX5_ECOLX</name>
<sequence length="132" mass="15021">MKVNKKKLAEIFNVDPRTIERWQSQGLSCVSGGSKGVESVFDTAMAIQWYAQREADIENEKLRKETEDLRAAAESDLQPGTIDYERYRLTKAQADAQELKNAREEGLVLETELFTFILQRVAQEISGILVRV</sequence>
<dbReference type="InterPro" id="IPR010906">
    <property type="entry name" value="Phage_lambda_Nu1_terminase-ssu"/>
</dbReference>
<dbReference type="EMBL" id="AASEPP010000061">
    <property type="protein sequence ID" value="EFC2248840.1"/>
    <property type="molecule type" value="Genomic_DNA"/>
</dbReference>
<evidence type="ECO:0000313" key="1">
    <source>
        <dbReference type="EMBL" id="EFC2248840.1"/>
    </source>
</evidence>
<proteinExistence type="predicted"/>
<organism evidence="1 2">
    <name type="scientific">Escherichia coli</name>
    <dbReference type="NCBI Taxonomy" id="562"/>
    <lineage>
        <taxon>Bacteria</taxon>
        <taxon>Pseudomonadati</taxon>
        <taxon>Pseudomonadota</taxon>
        <taxon>Gammaproteobacteria</taxon>
        <taxon>Enterobacterales</taxon>
        <taxon>Enterobacteriaceae</taxon>
        <taxon>Escherichia</taxon>
    </lineage>
</organism>
<reference evidence="1 2" key="1">
    <citation type="submission" date="2019-04" db="EMBL/GenBank/DDBJ databases">
        <authorList>
            <consortium name="NARMS: The National Antimicrobial Resistance Monitoring System"/>
        </authorList>
    </citation>
    <scope>NUCLEOTIDE SEQUENCE [LARGE SCALE GENOMIC DNA]</scope>
    <source>
        <strain evidence="1 2">FSIS11919500</strain>
    </source>
</reference>
<dbReference type="SUPFAM" id="SSF46955">
    <property type="entry name" value="Putative DNA-binding domain"/>
    <property type="match status" value="1"/>
</dbReference>
<accession>A0A8S7IFX5</accession>
<dbReference type="Proteomes" id="UP000531916">
    <property type="component" value="Unassembled WGS sequence"/>
</dbReference>
<feature type="non-terminal residue" evidence="1">
    <location>
        <position position="132"/>
    </location>
</feature>
<comment type="caution">
    <text evidence="1">The sequence shown here is derived from an EMBL/GenBank/DDBJ whole genome shotgun (WGS) entry which is preliminary data.</text>
</comment>
<dbReference type="InterPro" id="IPR036388">
    <property type="entry name" value="WH-like_DNA-bd_sf"/>
</dbReference>
<evidence type="ECO:0000313" key="2">
    <source>
        <dbReference type="Proteomes" id="UP000531916"/>
    </source>
</evidence>